<comment type="similarity">
    <text evidence="5">Belongs to the SAT4 family.</text>
</comment>
<reference evidence="9 10" key="1">
    <citation type="submission" date="2023-01" db="EMBL/GenBank/DDBJ databases">
        <title>Analysis of 21 Apiospora genomes using comparative genomics revels a genus with tremendous synthesis potential of carbohydrate active enzymes and secondary metabolites.</title>
        <authorList>
            <person name="Sorensen T."/>
        </authorList>
    </citation>
    <scope>NUCLEOTIDE SEQUENCE [LARGE SCALE GENOMIC DNA]</scope>
    <source>
        <strain evidence="9 10">CBS 135458</strain>
    </source>
</reference>
<evidence type="ECO:0000313" key="9">
    <source>
        <dbReference type="EMBL" id="KAK8038299.1"/>
    </source>
</evidence>
<evidence type="ECO:0000256" key="5">
    <source>
        <dbReference type="ARBA" id="ARBA00038359"/>
    </source>
</evidence>
<dbReference type="EMBL" id="JAQQWL010000016">
    <property type="protein sequence ID" value="KAK8038299.1"/>
    <property type="molecule type" value="Genomic_DNA"/>
</dbReference>
<evidence type="ECO:0000256" key="3">
    <source>
        <dbReference type="ARBA" id="ARBA00022989"/>
    </source>
</evidence>
<dbReference type="InterPro" id="IPR052337">
    <property type="entry name" value="SAT4-like"/>
</dbReference>
<sequence length="418" mass="46356">MAPELPPLDPALWNEDKGPTIIAATCAVMAVSTLFVVARIFFKAIMMRQMNLDDYLIIFSLAVVCLLCRLLSPGIIHRRILWGSTTSSVVIMMACVAILFAQCTPSRSQWDFSVKEGVLLEPLDIGQFCQGRMLSVHAPPIDQPKRTTPSFSAFLDLYLAVYPATVLWQLHLKPKKKAALCAALGIGSIATVGAIYKTITLSSLAHYDFTCKGFHHHYARSLITNYLRVYQRSYHLNGWSMSAKQRARDRIEGSTIIIASCIPLLQPLLELILGRRAFGWSTGRKKYERYSSDPNHKQSGGGGGGGGSSHEMSLQTRHRHARRKFDMESVLATQIDENRSQERILASDQPASLKPISEAASETTGASGVVPQQQQSDAERDRDRKQLGGIVRTDEVSISYNRDPSFGDGRNGNQTMWN</sequence>
<dbReference type="Proteomes" id="UP001480595">
    <property type="component" value="Unassembled WGS sequence"/>
</dbReference>
<feature type="transmembrane region" description="Helical" evidence="7">
    <location>
        <begin position="178"/>
        <end position="196"/>
    </location>
</feature>
<feature type="compositionally biased region" description="Basic and acidic residues" evidence="6">
    <location>
        <begin position="377"/>
        <end position="386"/>
    </location>
</feature>
<evidence type="ECO:0000256" key="6">
    <source>
        <dbReference type="SAM" id="MobiDB-lite"/>
    </source>
</evidence>
<dbReference type="GeneID" id="92099538"/>
<dbReference type="Pfam" id="PF20684">
    <property type="entry name" value="Fung_rhodopsin"/>
    <property type="match status" value="1"/>
</dbReference>
<keyword evidence="4 7" id="KW-0472">Membrane</keyword>
<proteinExistence type="inferred from homology"/>
<feature type="region of interest" description="Disordered" evidence="6">
    <location>
        <begin position="339"/>
        <end position="418"/>
    </location>
</feature>
<feature type="transmembrane region" description="Helical" evidence="7">
    <location>
        <begin position="54"/>
        <end position="76"/>
    </location>
</feature>
<dbReference type="RefSeq" id="XP_066708151.1">
    <property type="nucleotide sequence ID" value="XM_066866475.1"/>
</dbReference>
<evidence type="ECO:0000256" key="1">
    <source>
        <dbReference type="ARBA" id="ARBA00004141"/>
    </source>
</evidence>
<feature type="domain" description="Rhodopsin" evidence="8">
    <location>
        <begin position="62"/>
        <end position="269"/>
    </location>
</feature>
<dbReference type="PANTHER" id="PTHR33048:SF155">
    <property type="entry name" value="INTEGRAL MEMBRANE PROTEIN"/>
    <property type="match status" value="1"/>
</dbReference>
<gene>
    <name evidence="9" type="ORF">PG994_015066</name>
</gene>
<organism evidence="9 10">
    <name type="scientific">Apiospora phragmitis</name>
    <dbReference type="NCBI Taxonomy" id="2905665"/>
    <lineage>
        <taxon>Eukaryota</taxon>
        <taxon>Fungi</taxon>
        <taxon>Dikarya</taxon>
        <taxon>Ascomycota</taxon>
        <taxon>Pezizomycotina</taxon>
        <taxon>Sordariomycetes</taxon>
        <taxon>Xylariomycetidae</taxon>
        <taxon>Amphisphaeriales</taxon>
        <taxon>Apiosporaceae</taxon>
        <taxon>Apiospora</taxon>
    </lineage>
</organism>
<evidence type="ECO:0000259" key="8">
    <source>
        <dbReference type="Pfam" id="PF20684"/>
    </source>
</evidence>
<accession>A0ABR1SX38</accession>
<comment type="subcellular location">
    <subcellularLocation>
        <location evidence="1">Membrane</location>
        <topology evidence="1">Multi-pass membrane protein</topology>
    </subcellularLocation>
</comment>
<evidence type="ECO:0000256" key="2">
    <source>
        <dbReference type="ARBA" id="ARBA00022692"/>
    </source>
</evidence>
<protein>
    <recommendedName>
        <fullName evidence="8">Rhodopsin domain-containing protein</fullName>
    </recommendedName>
</protein>
<dbReference type="PANTHER" id="PTHR33048">
    <property type="entry name" value="PTH11-LIKE INTEGRAL MEMBRANE PROTEIN (AFU_ORTHOLOGUE AFUA_5G11245)"/>
    <property type="match status" value="1"/>
</dbReference>
<evidence type="ECO:0000256" key="4">
    <source>
        <dbReference type="ARBA" id="ARBA00023136"/>
    </source>
</evidence>
<evidence type="ECO:0000313" key="10">
    <source>
        <dbReference type="Proteomes" id="UP001480595"/>
    </source>
</evidence>
<feature type="transmembrane region" description="Helical" evidence="7">
    <location>
        <begin position="20"/>
        <end position="42"/>
    </location>
</feature>
<keyword evidence="3 7" id="KW-1133">Transmembrane helix</keyword>
<comment type="caution">
    <text evidence="9">The sequence shown here is derived from an EMBL/GenBank/DDBJ whole genome shotgun (WGS) entry which is preliminary data.</text>
</comment>
<dbReference type="InterPro" id="IPR049326">
    <property type="entry name" value="Rhodopsin_dom_fungi"/>
</dbReference>
<feature type="compositionally biased region" description="Gly residues" evidence="6">
    <location>
        <begin position="299"/>
        <end position="308"/>
    </location>
</feature>
<keyword evidence="2 7" id="KW-0812">Transmembrane</keyword>
<feature type="region of interest" description="Disordered" evidence="6">
    <location>
        <begin position="286"/>
        <end position="325"/>
    </location>
</feature>
<keyword evidence="10" id="KW-1185">Reference proteome</keyword>
<feature type="compositionally biased region" description="Polar residues" evidence="6">
    <location>
        <begin position="360"/>
        <end position="376"/>
    </location>
</feature>
<name>A0ABR1SX38_9PEZI</name>
<evidence type="ECO:0000256" key="7">
    <source>
        <dbReference type="SAM" id="Phobius"/>
    </source>
</evidence>
<feature type="transmembrane region" description="Helical" evidence="7">
    <location>
        <begin position="82"/>
        <end position="101"/>
    </location>
</feature>